<dbReference type="PROSITE" id="PS01124">
    <property type="entry name" value="HTH_ARAC_FAMILY_2"/>
    <property type="match status" value="1"/>
</dbReference>
<feature type="domain" description="HTH araC/xylS-type" evidence="4">
    <location>
        <begin position="156"/>
        <end position="255"/>
    </location>
</feature>
<keyword evidence="6" id="KW-1185">Reference proteome</keyword>
<dbReference type="GO" id="GO:0003700">
    <property type="term" value="F:DNA-binding transcription factor activity"/>
    <property type="evidence" value="ECO:0007669"/>
    <property type="project" value="InterPro"/>
</dbReference>
<dbReference type="PANTHER" id="PTHR46796">
    <property type="entry name" value="HTH-TYPE TRANSCRIPTIONAL ACTIVATOR RHAS-RELATED"/>
    <property type="match status" value="1"/>
</dbReference>
<dbReference type="Pfam" id="PF12833">
    <property type="entry name" value="HTH_18"/>
    <property type="match status" value="1"/>
</dbReference>
<evidence type="ECO:0000256" key="3">
    <source>
        <dbReference type="ARBA" id="ARBA00023163"/>
    </source>
</evidence>
<keyword evidence="1" id="KW-0805">Transcription regulation</keyword>
<dbReference type="InterPro" id="IPR050204">
    <property type="entry name" value="AraC_XylS_family_regulators"/>
</dbReference>
<name>A0A8J3ZSC4_9ACTN</name>
<evidence type="ECO:0000259" key="4">
    <source>
        <dbReference type="PROSITE" id="PS01124"/>
    </source>
</evidence>
<dbReference type="InterPro" id="IPR018060">
    <property type="entry name" value="HTH_AraC"/>
</dbReference>
<sequence>MTHVHSVPVNTQPEPCETVGRRPAAALRPYVVGYSGFRSGSGAALPHRVLPLNLTVAIVDLTGEARVVTGPRATPAVFREPVWRSGVTVGFTPLGVRALLGLPAPELVGRTVPLPDLLAGGDAELVDRLRALPLWADRFASLDAFLSRRLAPVEADPLVTHAWWQLQVDRVRVGALAQRLAVSRRHLETGFRREIGVTPGTVGRIARFQHAVGLLARGSAPLHETAVDSGYADQPHFTREIRAMSGLTPTELCAFLQYRDPVRR</sequence>
<keyword evidence="3" id="KW-0804">Transcription</keyword>
<dbReference type="EMBL" id="BOPH01000053">
    <property type="protein sequence ID" value="GIJ69029.1"/>
    <property type="molecule type" value="Genomic_DNA"/>
</dbReference>
<accession>A0A8J3ZSC4</accession>
<keyword evidence="2" id="KW-0238">DNA-binding</keyword>
<evidence type="ECO:0000313" key="5">
    <source>
        <dbReference type="EMBL" id="GIJ69029.1"/>
    </source>
</evidence>
<dbReference type="PANTHER" id="PTHR46796:SF15">
    <property type="entry name" value="BLL1074 PROTEIN"/>
    <property type="match status" value="1"/>
</dbReference>
<dbReference type="SMART" id="SM00342">
    <property type="entry name" value="HTH_ARAC"/>
    <property type="match status" value="1"/>
</dbReference>
<organism evidence="5 6">
    <name type="scientific">Virgisporangium ochraceum</name>
    <dbReference type="NCBI Taxonomy" id="65505"/>
    <lineage>
        <taxon>Bacteria</taxon>
        <taxon>Bacillati</taxon>
        <taxon>Actinomycetota</taxon>
        <taxon>Actinomycetes</taxon>
        <taxon>Micromonosporales</taxon>
        <taxon>Micromonosporaceae</taxon>
        <taxon>Virgisporangium</taxon>
    </lineage>
</organism>
<dbReference type="Gene3D" id="1.10.10.60">
    <property type="entry name" value="Homeodomain-like"/>
    <property type="match status" value="1"/>
</dbReference>
<dbReference type="InterPro" id="IPR009057">
    <property type="entry name" value="Homeodomain-like_sf"/>
</dbReference>
<proteinExistence type="predicted"/>
<protein>
    <submittedName>
        <fullName evidence="5">Transcriptional regulator</fullName>
    </submittedName>
</protein>
<dbReference type="SUPFAM" id="SSF46689">
    <property type="entry name" value="Homeodomain-like"/>
    <property type="match status" value="1"/>
</dbReference>
<reference evidence="5" key="1">
    <citation type="submission" date="2021-01" db="EMBL/GenBank/DDBJ databases">
        <title>Whole genome shotgun sequence of Virgisporangium ochraceum NBRC 16418.</title>
        <authorList>
            <person name="Komaki H."/>
            <person name="Tamura T."/>
        </authorList>
    </citation>
    <scope>NUCLEOTIDE SEQUENCE</scope>
    <source>
        <strain evidence="5">NBRC 16418</strain>
    </source>
</reference>
<dbReference type="RefSeq" id="WP_203928956.1">
    <property type="nucleotide sequence ID" value="NZ_BOPH01000053.1"/>
</dbReference>
<evidence type="ECO:0000256" key="2">
    <source>
        <dbReference type="ARBA" id="ARBA00023125"/>
    </source>
</evidence>
<dbReference type="AlphaFoldDB" id="A0A8J3ZSC4"/>
<evidence type="ECO:0000313" key="6">
    <source>
        <dbReference type="Proteomes" id="UP000635606"/>
    </source>
</evidence>
<dbReference type="Proteomes" id="UP000635606">
    <property type="component" value="Unassembled WGS sequence"/>
</dbReference>
<dbReference type="GO" id="GO:0043565">
    <property type="term" value="F:sequence-specific DNA binding"/>
    <property type="evidence" value="ECO:0007669"/>
    <property type="project" value="InterPro"/>
</dbReference>
<gene>
    <name evidence="5" type="ORF">Voc01_039460</name>
</gene>
<evidence type="ECO:0000256" key="1">
    <source>
        <dbReference type="ARBA" id="ARBA00023015"/>
    </source>
</evidence>
<comment type="caution">
    <text evidence="5">The sequence shown here is derived from an EMBL/GenBank/DDBJ whole genome shotgun (WGS) entry which is preliminary data.</text>
</comment>